<dbReference type="EMBL" id="SFCI01000023">
    <property type="protein sequence ID" value="TFY83524.1"/>
    <property type="molecule type" value="Genomic_DNA"/>
</dbReference>
<dbReference type="AlphaFoldDB" id="A0A4Z0AB96"/>
<feature type="region of interest" description="Disordered" evidence="1">
    <location>
        <begin position="1"/>
        <end position="31"/>
    </location>
</feature>
<sequence length="92" mass="10115">MSTTTSSSSVSTPPVHVGFDRIGPNYKTLPPKGSRVPINPIIIESTEEDILRHEIVIEPDAYLDREFGVRKDIPPFTLPAAVPRPARPTPIN</sequence>
<feature type="non-terminal residue" evidence="2">
    <location>
        <position position="92"/>
    </location>
</feature>
<evidence type="ECO:0000313" key="3">
    <source>
        <dbReference type="Proteomes" id="UP000298061"/>
    </source>
</evidence>
<evidence type="ECO:0000256" key="1">
    <source>
        <dbReference type="SAM" id="MobiDB-lite"/>
    </source>
</evidence>
<keyword evidence="3" id="KW-1185">Reference proteome</keyword>
<feature type="compositionally biased region" description="Low complexity" evidence="1">
    <location>
        <begin position="1"/>
        <end position="15"/>
    </location>
</feature>
<accession>A0A4Z0AB96</accession>
<evidence type="ECO:0000313" key="2">
    <source>
        <dbReference type="EMBL" id="TFY83524.1"/>
    </source>
</evidence>
<name>A0A4Z0AB96_9AGAM</name>
<protein>
    <submittedName>
        <fullName evidence="2">Uncharacterized protein</fullName>
    </submittedName>
</protein>
<organism evidence="2 3">
    <name type="scientific">Hericium alpestre</name>
    <dbReference type="NCBI Taxonomy" id="135208"/>
    <lineage>
        <taxon>Eukaryota</taxon>
        <taxon>Fungi</taxon>
        <taxon>Dikarya</taxon>
        <taxon>Basidiomycota</taxon>
        <taxon>Agaricomycotina</taxon>
        <taxon>Agaricomycetes</taxon>
        <taxon>Russulales</taxon>
        <taxon>Hericiaceae</taxon>
        <taxon>Hericium</taxon>
    </lineage>
</organism>
<dbReference type="Proteomes" id="UP000298061">
    <property type="component" value="Unassembled WGS sequence"/>
</dbReference>
<comment type="caution">
    <text evidence="2">The sequence shown here is derived from an EMBL/GenBank/DDBJ whole genome shotgun (WGS) entry which is preliminary data.</text>
</comment>
<proteinExistence type="predicted"/>
<gene>
    <name evidence="2" type="ORF">EWM64_g471</name>
</gene>
<reference evidence="2 3" key="1">
    <citation type="submission" date="2019-02" db="EMBL/GenBank/DDBJ databases">
        <title>Genome sequencing of the rare red list fungi Hericium alpestre (H. flagellum).</title>
        <authorList>
            <person name="Buettner E."/>
            <person name="Kellner H."/>
        </authorList>
    </citation>
    <scope>NUCLEOTIDE SEQUENCE [LARGE SCALE GENOMIC DNA]</scope>
    <source>
        <strain evidence="2 3">DSM 108284</strain>
    </source>
</reference>